<name>A0A1U9NJM3_9BACT</name>
<dbReference type="KEGG" id="alus:STSP2_00854"/>
<evidence type="ECO:0000313" key="2">
    <source>
        <dbReference type="Proteomes" id="UP000189674"/>
    </source>
</evidence>
<dbReference type="Gene3D" id="2.60.120.10">
    <property type="entry name" value="Jelly Rolls"/>
    <property type="match status" value="1"/>
</dbReference>
<evidence type="ECO:0008006" key="3">
    <source>
        <dbReference type="Google" id="ProtNLM"/>
    </source>
</evidence>
<dbReference type="AlphaFoldDB" id="A0A1U9NJM3"/>
<dbReference type="PANTHER" id="PTHR37694:SF1">
    <property type="entry name" value="SLR8022 PROTEIN"/>
    <property type="match status" value="1"/>
</dbReference>
<gene>
    <name evidence="1" type="ORF">STSP2_00854</name>
</gene>
<keyword evidence="2" id="KW-1185">Reference proteome</keyword>
<protein>
    <recommendedName>
        <fullName evidence="3">Cupin domain protein</fullName>
    </recommendedName>
</protein>
<dbReference type="STRING" id="1936003.STSP2_00854"/>
<evidence type="ECO:0000313" key="1">
    <source>
        <dbReference type="EMBL" id="AQT67706.1"/>
    </source>
</evidence>
<dbReference type="SUPFAM" id="SSF51182">
    <property type="entry name" value="RmlC-like cupins"/>
    <property type="match status" value="1"/>
</dbReference>
<dbReference type="CDD" id="cd20290">
    <property type="entry name" value="cupin_Mj0764-like"/>
    <property type="match status" value="1"/>
</dbReference>
<dbReference type="RefSeq" id="WP_146660109.1">
    <property type="nucleotide sequence ID" value="NZ_CP019791.1"/>
</dbReference>
<proteinExistence type="predicted"/>
<dbReference type="InterPro" id="IPR014710">
    <property type="entry name" value="RmlC-like_jellyroll"/>
</dbReference>
<dbReference type="Proteomes" id="UP000189674">
    <property type="component" value="Chromosome"/>
</dbReference>
<dbReference type="EMBL" id="CP019791">
    <property type="protein sequence ID" value="AQT67706.1"/>
    <property type="molecule type" value="Genomic_DNA"/>
</dbReference>
<dbReference type="OrthoDB" id="9811153at2"/>
<dbReference type="PANTHER" id="PTHR37694">
    <property type="entry name" value="SLR8022 PROTEIN"/>
    <property type="match status" value="1"/>
</dbReference>
<sequence length="107" mass="11658">MNTNVLKDIPYADDKMGKRKVVDTDDILIMQIALKPGQAVPDHNANSNVHLLIIEGTITANLDGTENTLEKGSLTPVAYKTPMQIKNKTDTPATFLVLKTPNPAKMS</sequence>
<organism evidence="1 2">
    <name type="scientific">Anaerohalosphaera lusitana</name>
    <dbReference type="NCBI Taxonomy" id="1936003"/>
    <lineage>
        <taxon>Bacteria</taxon>
        <taxon>Pseudomonadati</taxon>
        <taxon>Planctomycetota</taxon>
        <taxon>Phycisphaerae</taxon>
        <taxon>Sedimentisphaerales</taxon>
        <taxon>Anaerohalosphaeraceae</taxon>
        <taxon>Anaerohalosphaera</taxon>
    </lineage>
</organism>
<reference evidence="2" key="1">
    <citation type="submission" date="2017-02" db="EMBL/GenBank/DDBJ databases">
        <title>Comparative genomics and description of representatives of a novel lineage of planctomycetes thriving in anoxic sediments.</title>
        <authorList>
            <person name="Spring S."/>
            <person name="Bunk B."/>
            <person name="Sproer C."/>
        </authorList>
    </citation>
    <scope>NUCLEOTIDE SEQUENCE [LARGE SCALE GENOMIC DNA]</scope>
    <source>
        <strain evidence="2">ST-NAGAB-D1</strain>
    </source>
</reference>
<accession>A0A1U9NJM3</accession>
<dbReference type="InterPro" id="IPR011051">
    <property type="entry name" value="RmlC_Cupin_sf"/>
</dbReference>